<organism evidence="2 3">
    <name type="scientific">Bradyrhizobium zhengyangense</name>
    <dbReference type="NCBI Taxonomy" id="2911009"/>
    <lineage>
        <taxon>Bacteria</taxon>
        <taxon>Pseudomonadati</taxon>
        <taxon>Pseudomonadota</taxon>
        <taxon>Alphaproteobacteria</taxon>
        <taxon>Hyphomicrobiales</taxon>
        <taxon>Nitrobacteraceae</taxon>
        <taxon>Bradyrhizobium</taxon>
    </lineage>
</organism>
<dbReference type="SMART" id="SM00487">
    <property type="entry name" value="DEXDc"/>
    <property type="match status" value="1"/>
</dbReference>
<keyword evidence="3" id="KW-1185">Reference proteome</keyword>
<keyword evidence="2" id="KW-0378">Hydrolase</keyword>
<keyword evidence="2" id="KW-0547">Nucleotide-binding</keyword>
<keyword evidence="2" id="KW-0347">Helicase</keyword>
<dbReference type="InterPro" id="IPR014001">
    <property type="entry name" value="Helicase_ATP-bd"/>
</dbReference>
<dbReference type="CDD" id="cd17926">
    <property type="entry name" value="DEXHc_RE"/>
    <property type="match status" value="1"/>
</dbReference>
<dbReference type="Proteomes" id="UP001139012">
    <property type="component" value="Unassembled WGS sequence"/>
</dbReference>
<accession>A0ABS9M0J9</accession>
<comment type="caution">
    <text evidence="2">The sequence shown here is derived from an EMBL/GenBank/DDBJ whole genome shotgun (WGS) entry which is preliminary data.</text>
</comment>
<dbReference type="GO" id="GO:0004386">
    <property type="term" value="F:helicase activity"/>
    <property type="evidence" value="ECO:0007669"/>
    <property type="project" value="UniProtKB-KW"/>
</dbReference>
<gene>
    <name evidence="2" type="ORF">L6637_38310</name>
</gene>
<dbReference type="InterPro" id="IPR027417">
    <property type="entry name" value="P-loop_NTPase"/>
</dbReference>
<dbReference type="Gene3D" id="3.40.50.300">
    <property type="entry name" value="P-loop containing nucleotide triphosphate hydrolases"/>
    <property type="match status" value="2"/>
</dbReference>
<proteinExistence type="predicted"/>
<name>A0ABS9M0J9_9BRAD</name>
<keyword evidence="2" id="KW-0067">ATP-binding</keyword>
<sequence>MRRSTHDKPRIISCAELTSHHVALPRGGLNAVLDLLASLGITVTIEDCRFSGEAIPLAFTGSLRPDQESAITALLPHDTGVLAATTAFGKTILAIRMMAERGRNTLILVHRRQLMDQWIERLAAFSTMSRDAIGMIGGGRRKPKGQVDVALIQSLVRKGEVDDIVGNYGHLVVDECHHLSAVSFELVARRSKARYILGLSATVTRKDGHHPIIVMQCGPVRHRVDARTEAAKRPFDHVVRVRDTSFQLQATLGTPAPSIQDVLKELVNDEARNDLIFDDVLCTLEAGRSPVVITERTAHLETIAKRLERFARHVVVLRGGQSEKQRRDIAARLAAIPHAEERVIVATGRYLGEGFDDSRLDTLFLTMPIAWKGTLAQYAGRLHRLNDAKREVIIYDYADMSVPVLARMAAKRRTGYQLIGYKILSAHDLFSDQVVKSSALGTH</sequence>
<dbReference type="RefSeq" id="WP_237873989.1">
    <property type="nucleotide sequence ID" value="NZ_JAKLUA010000025.1"/>
</dbReference>
<dbReference type="EMBL" id="JAKLUA010000025">
    <property type="protein sequence ID" value="MCG2672796.1"/>
    <property type="molecule type" value="Genomic_DNA"/>
</dbReference>
<dbReference type="InterPro" id="IPR006935">
    <property type="entry name" value="Helicase/UvrB_N"/>
</dbReference>
<feature type="domain" description="Helicase ATP-binding" evidence="1">
    <location>
        <begin position="71"/>
        <end position="221"/>
    </location>
</feature>
<evidence type="ECO:0000259" key="1">
    <source>
        <dbReference type="PROSITE" id="PS51192"/>
    </source>
</evidence>
<evidence type="ECO:0000313" key="3">
    <source>
        <dbReference type="Proteomes" id="UP001139012"/>
    </source>
</evidence>
<dbReference type="PANTHER" id="PTHR47396">
    <property type="entry name" value="TYPE I RESTRICTION ENZYME ECOKI R PROTEIN"/>
    <property type="match status" value="1"/>
</dbReference>
<dbReference type="PANTHER" id="PTHR47396:SF1">
    <property type="entry name" value="ATP-DEPENDENT HELICASE IRC3-RELATED"/>
    <property type="match status" value="1"/>
</dbReference>
<dbReference type="SUPFAM" id="SSF52540">
    <property type="entry name" value="P-loop containing nucleoside triphosphate hydrolases"/>
    <property type="match status" value="2"/>
</dbReference>
<dbReference type="CDD" id="cd18785">
    <property type="entry name" value="SF2_C"/>
    <property type="match status" value="1"/>
</dbReference>
<dbReference type="PROSITE" id="PS51192">
    <property type="entry name" value="HELICASE_ATP_BIND_1"/>
    <property type="match status" value="1"/>
</dbReference>
<evidence type="ECO:0000313" key="2">
    <source>
        <dbReference type="EMBL" id="MCG2672796.1"/>
    </source>
</evidence>
<dbReference type="InterPro" id="IPR050742">
    <property type="entry name" value="Helicase_Restrict-Modif_Enz"/>
</dbReference>
<dbReference type="Pfam" id="PF04851">
    <property type="entry name" value="ResIII"/>
    <property type="match status" value="1"/>
</dbReference>
<protein>
    <submittedName>
        <fullName evidence="2">DEAD/DEAH box helicase</fullName>
    </submittedName>
</protein>
<reference evidence="2" key="1">
    <citation type="submission" date="2022-01" db="EMBL/GenBank/DDBJ databases">
        <title>Genome sequnece data of strain Bradyrhizobium sp. nov.</title>
        <authorList>
            <person name="Zhang J."/>
        </authorList>
    </citation>
    <scope>NUCLEOTIDE SEQUENCE</scope>
    <source>
        <strain evidence="2">WYCCWR 12774</strain>
    </source>
</reference>